<evidence type="ECO:0000259" key="2">
    <source>
        <dbReference type="Pfam" id="PF00339"/>
    </source>
</evidence>
<keyword evidence="5" id="KW-1185">Reference proteome</keyword>
<feature type="compositionally biased region" description="Basic and acidic residues" evidence="1">
    <location>
        <begin position="417"/>
        <end position="439"/>
    </location>
</feature>
<dbReference type="InterPro" id="IPR014756">
    <property type="entry name" value="Ig_E-set"/>
</dbReference>
<feature type="domain" description="Arrestin-like N-terminal" evidence="2">
    <location>
        <begin position="104"/>
        <end position="200"/>
    </location>
</feature>
<evidence type="ECO:0000313" key="5">
    <source>
        <dbReference type="Proteomes" id="UP001498398"/>
    </source>
</evidence>
<evidence type="ECO:0000313" key="3">
    <source>
        <dbReference type="EMBL" id="KAK7437011.1"/>
    </source>
</evidence>
<sequence>MLSSPPPRYDTSERVGQTNESELPAYTSGGAISSGRVVPLNALPLDLTEHVERSLTGARDSIPTKEYEYDLVKGKEKEGKKPWAFLTMLGDSTVSLSKGIPTIVEGQDVEGEVKVDLNGSEAFQAVVVSVRGQIIGGAQHSDVLTFLELSKTLWSSSPNPLSSASKAANLLPGPKSNKLHQGSHTWPFSIKLPKEVALTMGPRDAPKVEVCRLPQSFFERHARARVQYEVIVKFVRGLLKTDWRLSTQFAYVPITTSPSPSPLRVLAYQENTLLLGPEADPVGWVTLDPVRMRGRTENKEVDARFILSIADPLSYTRGSVIPLSLVIQCKDSRALELLSSPRSVVVRLRRCLRYHSDDHKAPDSYSWTDEYEHSELATWWPDSLVHPRARSLSNNLATSTARETPRHGSDSRNSSGSRERRTNASRSRSRDWSRSRESNNDAPLQTERHRERVESFTERQTRSLKGEIHLHATLKPSTAMTRFKVEYSVVLFPPDIVGFETFSTSSSQKVDILAEQPVEITTAFAPGPRPRMYAPPQYESGFPGVAVPADRINNLFSDPM</sequence>
<dbReference type="EMBL" id="JBANRG010000009">
    <property type="protein sequence ID" value="KAK7463347.1"/>
    <property type="molecule type" value="Genomic_DNA"/>
</dbReference>
<accession>A0ABR1JPX2</accession>
<dbReference type="InterPro" id="IPR011021">
    <property type="entry name" value="Arrestin-like_N"/>
</dbReference>
<feature type="region of interest" description="Disordered" evidence="1">
    <location>
        <begin position="396"/>
        <end position="460"/>
    </location>
</feature>
<feature type="region of interest" description="Disordered" evidence="1">
    <location>
        <begin position="1"/>
        <end position="31"/>
    </location>
</feature>
<dbReference type="InterPro" id="IPR014752">
    <property type="entry name" value="Arrestin-like_C"/>
</dbReference>
<dbReference type="Gene3D" id="2.60.40.640">
    <property type="match status" value="1"/>
</dbReference>
<protein>
    <recommendedName>
        <fullName evidence="2">Arrestin-like N-terminal domain-containing protein</fullName>
    </recommendedName>
</protein>
<dbReference type="EMBL" id="JBANRG010000089">
    <property type="protein sequence ID" value="KAK7437011.1"/>
    <property type="molecule type" value="Genomic_DNA"/>
</dbReference>
<proteinExistence type="predicted"/>
<name>A0ABR1JPX2_9AGAR</name>
<organism evidence="4 5">
    <name type="scientific">Marasmiellus scandens</name>
    <dbReference type="NCBI Taxonomy" id="2682957"/>
    <lineage>
        <taxon>Eukaryota</taxon>
        <taxon>Fungi</taxon>
        <taxon>Dikarya</taxon>
        <taxon>Basidiomycota</taxon>
        <taxon>Agaricomycotina</taxon>
        <taxon>Agaricomycetes</taxon>
        <taxon>Agaricomycetidae</taxon>
        <taxon>Agaricales</taxon>
        <taxon>Marasmiineae</taxon>
        <taxon>Omphalotaceae</taxon>
        <taxon>Marasmiellus</taxon>
    </lineage>
</organism>
<dbReference type="Proteomes" id="UP001498398">
    <property type="component" value="Unassembled WGS sequence"/>
</dbReference>
<comment type="caution">
    <text evidence="4">The sequence shown here is derived from an EMBL/GenBank/DDBJ whole genome shotgun (WGS) entry which is preliminary data.</text>
</comment>
<evidence type="ECO:0000313" key="4">
    <source>
        <dbReference type="EMBL" id="KAK7463347.1"/>
    </source>
</evidence>
<dbReference type="SUPFAM" id="SSF81296">
    <property type="entry name" value="E set domains"/>
    <property type="match status" value="1"/>
</dbReference>
<feature type="compositionally biased region" description="Basic and acidic residues" evidence="1">
    <location>
        <begin position="446"/>
        <end position="460"/>
    </location>
</feature>
<gene>
    <name evidence="4" type="ORF">VKT23_006703</name>
    <name evidence="3" type="ORF">VKT23_018826</name>
</gene>
<dbReference type="Pfam" id="PF00339">
    <property type="entry name" value="Arrestin_N"/>
    <property type="match status" value="1"/>
</dbReference>
<reference evidence="4 5" key="1">
    <citation type="submission" date="2024-01" db="EMBL/GenBank/DDBJ databases">
        <title>A draft genome for the cacao thread blight pathogen Marasmiellus scandens.</title>
        <authorList>
            <person name="Baruah I.K."/>
            <person name="Leung J."/>
            <person name="Bukari Y."/>
            <person name="Amoako-Attah I."/>
            <person name="Meinhardt L.W."/>
            <person name="Bailey B.A."/>
            <person name="Cohen S.P."/>
        </authorList>
    </citation>
    <scope>NUCLEOTIDE SEQUENCE [LARGE SCALE GENOMIC DNA]</scope>
    <source>
        <strain evidence="4 5">GH-19</strain>
    </source>
</reference>
<evidence type="ECO:0000256" key="1">
    <source>
        <dbReference type="SAM" id="MobiDB-lite"/>
    </source>
</evidence>